<dbReference type="EMBL" id="PEDL01000011">
    <property type="protein sequence ID" value="PHV70352.1"/>
    <property type="molecule type" value="Genomic_DNA"/>
</dbReference>
<reference evidence="1" key="1">
    <citation type="submission" date="2017-10" db="EMBL/GenBank/DDBJ databases">
        <title>Genome sequence of cellulolytic Lachnospiraceae bacterium XHS1971 isolated from hotspring sediment.</title>
        <authorList>
            <person name="Vasudevan G."/>
            <person name="Joshi A.J."/>
            <person name="Hivarkar S."/>
            <person name="Lanjekar V.B."/>
            <person name="Dhakephalkar P.K."/>
            <person name="Dagar S."/>
        </authorList>
    </citation>
    <scope>NUCLEOTIDE SEQUENCE</scope>
    <source>
        <strain evidence="1">XHS1971</strain>
    </source>
</reference>
<dbReference type="Proteomes" id="UP000224460">
    <property type="component" value="Unassembled WGS sequence"/>
</dbReference>
<gene>
    <name evidence="1" type="primary">lon</name>
    <name evidence="1" type="ORF">CS063_10710</name>
</gene>
<comment type="caution">
    <text evidence="1">The sequence shown here is derived from an EMBL/GenBank/DDBJ whole genome shotgun (WGS) entry which is preliminary data.</text>
</comment>
<sequence>MNKEIKRVPILPLRGITVFPETVMQLDVGREKSLKAIEECMKEDERLLVVAQKDADVHEPTEEDIYTIGTLVEVKQVTKLREGQVKVFIKGEARAKILTVEKDFVWAEIELLEEQEEVLDAHHEAMLRTLGETFEEYARLNSRISEEMLLGILGLKSTSQMMDVIIANMTLEVDKKQDVLACTNKLERMYKVISILENEIEVLKEQNKIYAKVKKNINASQKEYFLREQIKVIQEELGEKDSNSQEIEIYRKRLAHLNPPQEVLDKLEKEFSRLTKLPPTSPENGFIKNYIESVLDIPWGQLTSEEDSLKKASSLLEKEHFGLNKIKERVVEYLAIKKLSPDIEPPILCLVGPPGVGKTSIARSIAEATGRNYVRISLGGLRDEAEIRGHRRTYVGAIPGRFAYGLSQAKSMNPVMVLDEIDKMMGDFRGDPAAALLEVLDSGQNSHFRDHYIELPIDLSKVFFIATANSLSTIPKPLLDRMEIIEVTSYTLLEKMQIAKKYLLPRQLKKHALQNVKISSAQLEYVIEHYTKEAGVRNLERILGKLCRKAAKELVEANLKQLTITQARIRAYLGQETYMYEKKNEKPEIGIVRGLAWTAVGGDTLSIEVNVMKGKGQLELTGQMGDVMKESAKAAMSYIRSVATTLQIQENFHKEYDIHIHIPEGAVPKDGPSAGITMAIAIISALSKKPVRADVAMTGEITIRGRVLAIGGLKEKLLAAKRAGIKLVILPKQNERTIKEIDASILEELEIVYASTMDEVLEHVFI</sequence>
<keyword evidence="2" id="KW-1185">Reference proteome</keyword>
<evidence type="ECO:0000313" key="1">
    <source>
        <dbReference type="EMBL" id="PHV70352.1"/>
    </source>
</evidence>
<protein>
    <submittedName>
        <fullName evidence="1">Endopeptidase La</fullName>
    </submittedName>
</protein>
<organism evidence="1 2">
    <name type="scientific">Sporanaerobium hydrogeniformans</name>
    <dbReference type="NCBI Taxonomy" id="3072179"/>
    <lineage>
        <taxon>Bacteria</taxon>
        <taxon>Bacillati</taxon>
        <taxon>Bacillota</taxon>
        <taxon>Clostridia</taxon>
        <taxon>Lachnospirales</taxon>
        <taxon>Lachnospiraceae</taxon>
        <taxon>Sporanaerobium</taxon>
    </lineage>
</organism>
<name>A0AC61DCL6_9FIRM</name>
<proteinExistence type="predicted"/>
<accession>A0AC61DCL6</accession>
<evidence type="ECO:0000313" key="2">
    <source>
        <dbReference type="Proteomes" id="UP000224460"/>
    </source>
</evidence>